<dbReference type="Pfam" id="PF12801">
    <property type="entry name" value="Fer4_5"/>
    <property type="match status" value="4"/>
</dbReference>
<evidence type="ECO:0000256" key="5">
    <source>
        <dbReference type="ARBA" id="ARBA00023004"/>
    </source>
</evidence>
<keyword evidence="3" id="KW-0479">Metal-binding</keyword>
<keyword evidence="7" id="KW-1133">Transmembrane helix</keyword>
<dbReference type="PANTHER" id="PTHR30176">
    <property type="entry name" value="FERREDOXIN-TYPE PROTEIN NAPH"/>
    <property type="match status" value="1"/>
</dbReference>
<dbReference type="EMBL" id="JAJEQW010000004">
    <property type="protein sequence ID" value="MCC2241829.1"/>
    <property type="molecule type" value="Genomic_DNA"/>
</dbReference>
<evidence type="ECO:0000256" key="6">
    <source>
        <dbReference type="ARBA" id="ARBA00023014"/>
    </source>
</evidence>
<keyword evidence="2" id="KW-0004">4Fe-4S</keyword>
<evidence type="ECO:0000313" key="11">
    <source>
        <dbReference type="Proteomes" id="UP001198893"/>
    </source>
</evidence>
<dbReference type="InterPro" id="IPR051684">
    <property type="entry name" value="Electron_Trans/Redox"/>
</dbReference>
<accession>A0AAW4WBH0</accession>
<protein>
    <submittedName>
        <fullName evidence="9">4Fe-4S binding protein</fullName>
    </submittedName>
</protein>
<dbReference type="EMBL" id="JAOQKI010000008">
    <property type="protein sequence ID" value="MCU6717034.1"/>
    <property type="molecule type" value="Genomic_DNA"/>
</dbReference>
<sequence length="302" mass="33243">MDKNKKIISKRAAGIRGWIQAAATLLTNIHIPNLFKGKIYQGSAKTVCVPGLNCYSCPAASGACPIGAFQAVVGSSRFKFSYYITGFFILLGVTLGRFICGFLCPFGWFQDLIHKIPGKKFSTARLKPLRYLKYLILIVFVILLPMFVTNSIGMGDPFFCKYICPQGVLEGAIPLSLGNAAIRSALGKLFSFKCLILITVVVLSILFYRPFCKWICPLGAIYSLFNKVSFLKIKVENSKCVGCGQCSNACKMDVDVLKTPDHPECIRCGACIKACPKDAIHYQFMGMPCEKRASAAHNIQKK</sequence>
<dbReference type="GO" id="GO:0051539">
    <property type="term" value="F:4 iron, 4 sulfur cluster binding"/>
    <property type="evidence" value="ECO:0007669"/>
    <property type="project" value="UniProtKB-KW"/>
</dbReference>
<feature type="domain" description="4Fe-4S ferredoxin-type" evidence="8">
    <location>
        <begin position="231"/>
        <end position="254"/>
    </location>
</feature>
<dbReference type="Pfam" id="PF00037">
    <property type="entry name" value="Fer4"/>
    <property type="match status" value="1"/>
</dbReference>
<dbReference type="PANTHER" id="PTHR30176:SF3">
    <property type="entry name" value="FERREDOXIN-TYPE PROTEIN NAPH"/>
    <property type="match status" value="1"/>
</dbReference>
<evidence type="ECO:0000256" key="2">
    <source>
        <dbReference type="ARBA" id="ARBA00022485"/>
    </source>
</evidence>
<dbReference type="Proteomes" id="UP001209666">
    <property type="component" value="Unassembled WGS sequence"/>
</dbReference>
<feature type="transmembrane region" description="Helical" evidence="7">
    <location>
        <begin position="131"/>
        <end position="148"/>
    </location>
</feature>
<keyword evidence="4" id="KW-0249">Electron transport</keyword>
<keyword evidence="7" id="KW-0472">Membrane</keyword>
<keyword evidence="1" id="KW-0813">Transport</keyword>
<evidence type="ECO:0000256" key="3">
    <source>
        <dbReference type="ARBA" id="ARBA00022723"/>
    </source>
</evidence>
<evidence type="ECO:0000256" key="4">
    <source>
        <dbReference type="ARBA" id="ARBA00022982"/>
    </source>
</evidence>
<evidence type="ECO:0000259" key="8">
    <source>
        <dbReference type="PROSITE" id="PS51379"/>
    </source>
</evidence>
<proteinExistence type="predicted"/>
<reference evidence="10 12" key="1">
    <citation type="journal article" date="2021" name="ISME Commun">
        <title>Automated analysis of genomic sequences facilitates high-throughput and comprehensive description of bacteria.</title>
        <authorList>
            <person name="Hitch T.C.A."/>
        </authorList>
    </citation>
    <scope>NUCLEOTIDE SEQUENCE [LARGE SCALE GENOMIC DNA]</scope>
    <source>
        <strain evidence="10 12">Sanger_19</strain>
    </source>
</reference>
<dbReference type="Gene3D" id="3.30.70.20">
    <property type="match status" value="1"/>
</dbReference>
<dbReference type="RefSeq" id="WP_022244317.1">
    <property type="nucleotide sequence ID" value="NZ_JAJEQW010000004.1"/>
</dbReference>
<keyword evidence="6" id="KW-0411">Iron-sulfur</keyword>
<gene>
    <name evidence="9" type="ORF">LKD47_05870</name>
    <name evidence="10" type="ORF">OCV43_07065</name>
</gene>
<name>A0AAW4WBH0_9FIRM</name>
<dbReference type="PROSITE" id="PS51379">
    <property type="entry name" value="4FE4S_FER_2"/>
    <property type="match status" value="2"/>
</dbReference>
<dbReference type="GO" id="GO:0046872">
    <property type="term" value="F:metal ion binding"/>
    <property type="evidence" value="ECO:0007669"/>
    <property type="project" value="UniProtKB-KW"/>
</dbReference>
<evidence type="ECO:0000256" key="7">
    <source>
        <dbReference type="SAM" id="Phobius"/>
    </source>
</evidence>
<feature type="domain" description="4Fe-4S ferredoxin-type" evidence="8">
    <location>
        <begin position="255"/>
        <end position="285"/>
    </location>
</feature>
<dbReference type="InterPro" id="IPR017900">
    <property type="entry name" value="4Fe4S_Fe_S_CS"/>
</dbReference>
<keyword evidence="7" id="KW-0812">Transmembrane</keyword>
<dbReference type="PROSITE" id="PS00198">
    <property type="entry name" value="4FE4S_FER_1"/>
    <property type="match status" value="1"/>
</dbReference>
<evidence type="ECO:0000313" key="9">
    <source>
        <dbReference type="EMBL" id="MCC2241829.1"/>
    </source>
</evidence>
<reference evidence="9" key="2">
    <citation type="submission" date="2021-10" db="EMBL/GenBank/DDBJ databases">
        <title>Anaerobic single-cell dispensing facilitates the cultivation of human gut bacteria.</title>
        <authorList>
            <person name="Afrizal A."/>
        </authorList>
    </citation>
    <scope>NUCLEOTIDE SEQUENCE</scope>
    <source>
        <strain evidence="9">CLA-AA-H204</strain>
    </source>
</reference>
<evidence type="ECO:0000256" key="1">
    <source>
        <dbReference type="ARBA" id="ARBA00022448"/>
    </source>
</evidence>
<dbReference type="GO" id="GO:0005886">
    <property type="term" value="C:plasma membrane"/>
    <property type="evidence" value="ECO:0007669"/>
    <property type="project" value="TreeGrafter"/>
</dbReference>
<keyword evidence="12" id="KW-1185">Reference proteome</keyword>
<evidence type="ECO:0000313" key="12">
    <source>
        <dbReference type="Proteomes" id="UP001209666"/>
    </source>
</evidence>
<dbReference type="InterPro" id="IPR017896">
    <property type="entry name" value="4Fe4S_Fe-S-bd"/>
</dbReference>
<organism evidence="9 11">
    <name type="scientific">Roseburia amylophila</name>
    <dbReference type="NCBI Taxonomy" id="2981794"/>
    <lineage>
        <taxon>Bacteria</taxon>
        <taxon>Bacillati</taxon>
        <taxon>Bacillota</taxon>
        <taxon>Clostridia</taxon>
        <taxon>Lachnospirales</taxon>
        <taxon>Lachnospiraceae</taxon>
        <taxon>Roseburia</taxon>
    </lineage>
</organism>
<dbReference type="Proteomes" id="UP001198893">
    <property type="component" value="Unassembled WGS sequence"/>
</dbReference>
<evidence type="ECO:0000313" key="10">
    <source>
        <dbReference type="EMBL" id="MCU6717034.1"/>
    </source>
</evidence>
<feature type="transmembrane region" description="Helical" evidence="7">
    <location>
        <begin position="189"/>
        <end position="208"/>
    </location>
</feature>
<keyword evidence="5" id="KW-0408">Iron</keyword>
<dbReference type="AlphaFoldDB" id="A0AAW4WBH0"/>
<comment type="caution">
    <text evidence="9">The sequence shown here is derived from an EMBL/GenBank/DDBJ whole genome shotgun (WGS) entry which is preliminary data.</text>
</comment>
<reference evidence="10" key="3">
    <citation type="submission" date="2022-09" db="EMBL/GenBank/DDBJ databases">
        <authorList>
            <person name="Hitch T.C.A."/>
        </authorList>
    </citation>
    <scope>NUCLEOTIDE SEQUENCE</scope>
    <source>
        <strain evidence="10">Sanger_19</strain>
    </source>
</reference>
<dbReference type="SUPFAM" id="SSF54862">
    <property type="entry name" value="4Fe-4S ferredoxins"/>
    <property type="match status" value="1"/>
</dbReference>
<feature type="transmembrane region" description="Helical" evidence="7">
    <location>
        <begin position="82"/>
        <end position="110"/>
    </location>
</feature>